<protein>
    <submittedName>
        <fullName evidence="2">Uncharacterized protein</fullName>
    </submittedName>
</protein>
<accession>A0ABV9Q7T3</accession>
<keyword evidence="1" id="KW-1133">Transmembrane helix</keyword>
<dbReference type="Proteomes" id="UP001596002">
    <property type="component" value="Unassembled WGS sequence"/>
</dbReference>
<evidence type="ECO:0000313" key="2">
    <source>
        <dbReference type="EMBL" id="MFC4769919.1"/>
    </source>
</evidence>
<reference evidence="3" key="1">
    <citation type="journal article" date="2019" name="Int. J. Syst. Evol. Microbiol.">
        <title>The Global Catalogue of Microorganisms (GCM) 10K type strain sequencing project: providing services to taxonomists for standard genome sequencing and annotation.</title>
        <authorList>
            <consortium name="The Broad Institute Genomics Platform"/>
            <consortium name="The Broad Institute Genome Sequencing Center for Infectious Disease"/>
            <person name="Wu L."/>
            <person name="Ma J."/>
        </authorList>
    </citation>
    <scope>NUCLEOTIDE SEQUENCE [LARGE SCALE GENOMIC DNA]</scope>
    <source>
        <strain evidence="3">WYCCWR 12678</strain>
    </source>
</reference>
<dbReference type="RefSeq" id="WP_380028999.1">
    <property type="nucleotide sequence ID" value="NZ_JBHSHC010000151.1"/>
</dbReference>
<name>A0ABV9Q7T3_9BACL</name>
<feature type="transmembrane region" description="Helical" evidence="1">
    <location>
        <begin position="58"/>
        <end position="82"/>
    </location>
</feature>
<organism evidence="2 3">
    <name type="scientific">Effusibacillus consociatus</name>
    <dbReference type="NCBI Taxonomy" id="1117041"/>
    <lineage>
        <taxon>Bacteria</taxon>
        <taxon>Bacillati</taxon>
        <taxon>Bacillota</taxon>
        <taxon>Bacilli</taxon>
        <taxon>Bacillales</taxon>
        <taxon>Alicyclobacillaceae</taxon>
        <taxon>Effusibacillus</taxon>
    </lineage>
</organism>
<comment type="caution">
    <text evidence="2">The sequence shown here is derived from an EMBL/GenBank/DDBJ whole genome shotgun (WGS) entry which is preliminary data.</text>
</comment>
<feature type="transmembrane region" description="Helical" evidence="1">
    <location>
        <begin position="33"/>
        <end position="52"/>
    </location>
</feature>
<feature type="transmembrane region" description="Helical" evidence="1">
    <location>
        <begin position="6"/>
        <end position="26"/>
    </location>
</feature>
<keyword evidence="3" id="KW-1185">Reference proteome</keyword>
<dbReference type="EMBL" id="JBHSHC010000151">
    <property type="protein sequence ID" value="MFC4769919.1"/>
    <property type="molecule type" value="Genomic_DNA"/>
</dbReference>
<evidence type="ECO:0000256" key="1">
    <source>
        <dbReference type="SAM" id="Phobius"/>
    </source>
</evidence>
<evidence type="ECO:0000313" key="3">
    <source>
        <dbReference type="Proteomes" id="UP001596002"/>
    </source>
</evidence>
<keyword evidence="1" id="KW-0812">Transmembrane</keyword>
<gene>
    <name evidence="2" type="ORF">ACFO8Q_21780</name>
</gene>
<keyword evidence="1" id="KW-0472">Membrane</keyword>
<proteinExistence type="predicted"/>
<sequence length="88" mass="9750">MKWLTSLFFVLAIISGTLLHIWTVFIAYSDAGFLGAILTFVLPGLAQIYWFYDSAVQFGIFGTVFNIACASQLALTVFNYILGSLIKD</sequence>